<accession>A0ABY5S8X8</accession>
<organism evidence="9 10">
    <name type="scientific">Paenibacillus spongiae</name>
    <dbReference type="NCBI Taxonomy" id="2909671"/>
    <lineage>
        <taxon>Bacteria</taxon>
        <taxon>Bacillati</taxon>
        <taxon>Bacillota</taxon>
        <taxon>Bacilli</taxon>
        <taxon>Bacillales</taxon>
        <taxon>Paenibacillaceae</taxon>
        <taxon>Paenibacillus</taxon>
    </lineage>
</organism>
<evidence type="ECO:0000256" key="3">
    <source>
        <dbReference type="ARBA" id="ARBA00022448"/>
    </source>
</evidence>
<feature type="transmembrane region" description="Helical" evidence="8">
    <location>
        <begin position="272"/>
        <end position="291"/>
    </location>
</feature>
<dbReference type="PANTHER" id="PTHR34975:SF2">
    <property type="entry name" value="SPORE GERMINATION PROTEIN A2"/>
    <property type="match status" value="1"/>
</dbReference>
<feature type="transmembrane region" description="Helical" evidence="8">
    <location>
        <begin position="218"/>
        <end position="239"/>
    </location>
</feature>
<feature type="transmembrane region" description="Helical" evidence="8">
    <location>
        <begin position="12"/>
        <end position="34"/>
    </location>
</feature>
<keyword evidence="4" id="KW-0309">Germination</keyword>
<feature type="transmembrane region" description="Helical" evidence="8">
    <location>
        <begin position="113"/>
        <end position="132"/>
    </location>
</feature>
<feature type="transmembrane region" description="Helical" evidence="8">
    <location>
        <begin position="184"/>
        <end position="206"/>
    </location>
</feature>
<evidence type="ECO:0000256" key="4">
    <source>
        <dbReference type="ARBA" id="ARBA00022544"/>
    </source>
</evidence>
<name>A0ABY5S8X8_9BACL</name>
<proteinExistence type="inferred from homology"/>
<evidence type="ECO:0000256" key="2">
    <source>
        <dbReference type="ARBA" id="ARBA00007998"/>
    </source>
</evidence>
<feature type="transmembrane region" description="Helical" evidence="8">
    <location>
        <begin position="40"/>
        <end position="61"/>
    </location>
</feature>
<dbReference type="NCBIfam" id="TIGR00912">
    <property type="entry name" value="2A0309"/>
    <property type="match status" value="1"/>
</dbReference>
<evidence type="ECO:0000256" key="6">
    <source>
        <dbReference type="ARBA" id="ARBA00022989"/>
    </source>
</evidence>
<evidence type="ECO:0000256" key="7">
    <source>
        <dbReference type="ARBA" id="ARBA00023136"/>
    </source>
</evidence>
<dbReference type="InterPro" id="IPR004761">
    <property type="entry name" value="Spore_GerAB"/>
</dbReference>
<evidence type="ECO:0000256" key="5">
    <source>
        <dbReference type="ARBA" id="ARBA00022692"/>
    </source>
</evidence>
<keyword evidence="10" id="KW-1185">Reference proteome</keyword>
<comment type="subcellular location">
    <subcellularLocation>
        <location evidence="1">Membrane</location>
        <topology evidence="1">Multi-pass membrane protein</topology>
    </subcellularLocation>
</comment>
<evidence type="ECO:0000313" key="9">
    <source>
        <dbReference type="EMBL" id="UVI28753.1"/>
    </source>
</evidence>
<sequence length="363" mass="40531">MLEKGRISPLQMGMIMYSTVTATAILSLPAITAMHAGRDMWLSPIWGLLSGGISIFLAIMLGKRYPQETVIEYSNHILGRILGKLVGLIYLLFYIHLSSLILKEYGYFLVNNFYMRTPIIVIIGSFALLCAFNARGGIEVIARTATLLTPIAYLLLFATIVLITPKIQPQQMLPMFEHGAGPSLRGSISVQAWYSEFFLLSFLLPYMHDKHLKVKSSMVALLAVMVTLVLVNMASLMFMGSEESGRNVYPLLGITRSISVAGFFQHLESLVMFFWVAGTFIKFSMFSYVSIIGTSQWLGLPRYQPLVMPVVFLIVVISQWGDPRLQELIRFMDVSLPSYLLVLQIAVPAALLLISLARRKMAG</sequence>
<evidence type="ECO:0000313" key="10">
    <source>
        <dbReference type="Proteomes" id="UP001057877"/>
    </source>
</evidence>
<dbReference type="RefSeq" id="WP_258384841.1">
    <property type="nucleotide sequence ID" value="NZ_CP091430.1"/>
</dbReference>
<keyword evidence="3" id="KW-0813">Transport</keyword>
<evidence type="ECO:0000256" key="8">
    <source>
        <dbReference type="SAM" id="Phobius"/>
    </source>
</evidence>
<evidence type="ECO:0000256" key="1">
    <source>
        <dbReference type="ARBA" id="ARBA00004141"/>
    </source>
</evidence>
<dbReference type="Proteomes" id="UP001057877">
    <property type="component" value="Chromosome"/>
</dbReference>
<dbReference type="Gene3D" id="1.20.1740.10">
    <property type="entry name" value="Amino acid/polyamine transporter I"/>
    <property type="match status" value="1"/>
</dbReference>
<feature type="transmembrane region" description="Helical" evidence="8">
    <location>
        <begin position="303"/>
        <end position="321"/>
    </location>
</feature>
<keyword evidence="5 8" id="KW-0812">Transmembrane</keyword>
<gene>
    <name evidence="9" type="ORF">L1F29_25425</name>
</gene>
<reference evidence="9" key="1">
    <citation type="submission" date="2022-01" db="EMBL/GenBank/DDBJ databases">
        <title>Paenibacillus spongiae sp. nov., isolated from marine sponge.</title>
        <authorList>
            <person name="Li Z."/>
            <person name="Zhang M."/>
        </authorList>
    </citation>
    <scope>NUCLEOTIDE SEQUENCE</scope>
    <source>
        <strain evidence="9">PHS-Z3</strain>
    </source>
</reference>
<dbReference type="PANTHER" id="PTHR34975">
    <property type="entry name" value="SPORE GERMINATION PROTEIN A2"/>
    <property type="match status" value="1"/>
</dbReference>
<protein>
    <submittedName>
        <fullName evidence="9">Spore germination protein</fullName>
    </submittedName>
</protein>
<feature type="transmembrane region" description="Helical" evidence="8">
    <location>
        <begin position="336"/>
        <end position="357"/>
    </location>
</feature>
<feature type="transmembrane region" description="Helical" evidence="8">
    <location>
        <begin position="81"/>
        <end position="101"/>
    </location>
</feature>
<keyword evidence="7 8" id="KW-0472">Membrane</keyword>
<keyword evidence="6 8" id="KW-1133">Transmembrane helix</keyword>
<dbReference type="EMBL" id="CP091430">
    <property type="protein sequence ID" value="UVI28753.1"/>
    <property type="molecule type" value="Genomic_DNA"/>
</dbReference>
<dbReference type="Pfam" id="PF03845">
    <property type="entry name" value="Spore_permease"/>
    <property type="match status" value="1"/>
</dbReference>
<comment type="similarity">
    <text evidence="2">Belongs to the amino acid-polyamine-organocation (APC) superfamily. Spore germination protein (SGP) (TC 2.A.3.9) family.</text>
</comment>
<feature type="transmembrane region" description="Helical" evidence="8">
    <location>
        <begin position="144"/>
        <end position="164"/>
    </location>
</feature>